<name>A0A060HNN0_9ARCH</name>
<dbReference type="KEGG" id="nvn:NVIE_009460"/>
<sequence length="334" mass="36991">MDGFMVMIEIRPFQISSSQKYPSDGYMELLQNLHSSGRIGRVLLQCDKSQNYPDKISIRYFIDVDDGGKRQVISSLSKMPVQVLSGSPRPRRYGYFAELKLKRPYPLPMVDHSSKAENNSNNPLSSAAGNIAESLYGVPSMLEIVFRADSRAAVRIWNYLEKFEKKLPSSDILSQLASMGAGFASEAARFGSTKKGESMGLAKQDKELSLFEKNLLEAMKMKARSHALFLSKITVFSMSSAHLENIVKQFPKWHNGFSAKVKKVEQAEGLLPGAAPPALSRSKASLLLSFREYGLAILSMEEMLSIMAVHPSQQSAHFEQGVSRPGPDSSMPSK</sequence>
<dbReference type="AlphaFoldDB" id="A0A060HNN0"/>
<accession>A0A060HNN0</accession>
<proteinExistence type="predicted"/>
<dbReference type="STRING" id="926571.NVIE_009460"/>
<gene>
    <name evidence="1" type="ORF">NVIE_009460</name>
</gene>
<evidence type="ECO:0000313" key="2">
    <source>
        <dbReference type="Proteomes" id="UP000027093"/>
    </source>
</evidence>
<keyword evidence="2" id="KW-1185">Reference proteome</keyword>
<protein>
    <submittedName>
        <fullName evidence="1">Uncharacterized protein</fullName>
    </submittedName>
</protein>
<dbReference type="EMBL" id="CP007536">
    <property type="protein sequence ID" value="AIC15171.1"/>
    <property type="molecule type" value="Genomic_DNA"/>
</dbReference>
<organism evidence="1 2">
    <name type="scientific">Nitrososphaera viennensis EN76</name>
    <dbReference type="NCBI Taxonomy" id="926571"/>
    <lineage>
        <taxon>Archaea</taxon>
        <taxon>Nitrososphaerota</taxon>
        <taxon>Nitrososphaeria</taxon>
        <taxon>Nitrososphaerales</taxon>
        <taxon>Nitrososphaeraceae</taxon>
        <taxon>Nitrososphaera</taxon>
    </lineage>
</organism>
<reference evidence="1 2" key="1">
    <citation type="journal article" date="2014" name="Int. J. Syst. Evol. Microbiol.">
        <title>Nitrososphaera viennensis gen. nov., sp. nov., an aerobic and mesophilic, ammonia-oxidizing archaeon from soil and a member of the archaeal phylum Thaumarchaeota.</title>
        <authorList>
            <person name="Stieglmeier M."/>
            <person name="Klingl A."/>
            <person name="Alves R.J."/>
            <person name="Rittmann S.K."/>
            <person name="Melcher M."/>
            <person name="Leisch N."/>
            <person name="Schleper C."/>
        </authorList>
    </citation>
    <scope>NUCLEOTIDE SEQUENCE [LARGE SCALE GENOMIC DNA]</scope>
    <source>
        <strain evidence="1">EN76</strain>
    </source>
</reference>
<dbReference type="Proteomes" id="UP000027093">
    <property type="component" value="Chromosome"/>
</dbReference>
<evidence type="ECO:0000313" key="1">
    <source>
        <dbReference type="EMBL" id="AIC15171.1"/>
    </source>
</evidence>
<dbReference type="HOGENOM" id="CLU_843633_0_0_2"/>